<evidence type="ECO:0000313" key="13">
    <source>
        <dbReference type="Proteomes" id="UP000249614"/>
    </source>
</evidence>
<evidence type="ECO:0000256" key="5">
    <source>
        <dbReference type="ARBA" id="ARBA00022519"/>
    </source>
</evidence>
<keyword evidence="7" id="KW-0653">Protein transport</keyword>
<dbReference type="GO" id="GO:0031992">
    <property type="term" value="F:energy transducer activity"/>
    <property type="evidence" value="ECO:0007669"/>
    <property type="project" value="TreeGrafter"/>
</dbReference>
<keyword evidence="4" id="KW-1003">Cell membrane</keyword>
<keyword evidence="5" id="KW-0997">Cell inner membrane</keyword>
<evidence type="ECO:0000256" key="4">
    <source>
        <dbReference type="ARBA" id="ARBA00022475"/>
    </source>
</evidence>
<evidence type="ECO:0000256" key="2">
    <source>
        <dbReference type="ARBA" id="ARBA00006555"/>
    </source>
</evidence>
<dbReference type="PANTHER" id="PTHR33446">
    <property type="entry name" value="PROTEIN TONB-RELATED"/>
    <property type="match status" value="1"/>
</dbReference>
<dbReference type="InterPro" id="IPR037682">
    <property type="entry name" value="TonB_C"/>
</dbReference>
<evidence type="ECO:0000256" key="1">
    <source>
        <dbReference type="ARBA" id="ARBA00004383"/>
    </source>
</evidence>
<proteinExistence type="inferred from homology"/>
<evidence type="ECO:0000256" key="8">
    <source>
        <dbReference type="ARBA" id="ARBA00022989"/>
    </source>
</evidence>
<keyword evidence="10" id="KW-0732">Signal</keyword>
<evidence type="ECO:0000256" key="9">
    <source>
        <dbReference type="ARBA" id="ARBA00023136"/>
    </source>
</evidence>
<evidence type="ECO:0000259" key="11">
    <source>
        <dbReference type="PROSITE" id="PS52015"/>
    </source>
</evidence>
<dbReference type="InterPro" id="IPR051045">
    <property type="entry name" value="TonB-dependent_transducer"/>
</dbReference>
<comment type="caution">
    <text evidence="12">The sequence shown here is derived from an EMBL/GenBank/DDBJ whole genome shotgun (WGS) entry which is preliminary data.</text>
</comment>
<dbReference type="GO" id="GO:0098797">
    <property type="term" value="C:plasma membrane protein complex"/>
    <property type="evidence" value="ECO:0007669"/>
    <property type="project" value="TreeGrafter"/>
</dbReference>
<dbReference type="GO" id="GO:0055085">
    <property type="term" value="P:transmembrane transport"/>
    <property type="evidence" value="ECO:0007669"/>
    <property type="project" value="InterPro"/>
</dbReference>
<dbReference type="PANTHER" id="PTHR33446:SF2">
    <property type="entry name" value="PROTEIN TONB"/>
    <property type="match status" value="1"/>
</dbReference>
<dbReference type="AlphaFoldDB" id="A0A2W6IUW9"/>
<dbReference type="NCBIfam" id="TIGR01352">
    <property type="entry name" value="tonB_Cterm"/>
    <property type="match status" value="1"/>
</dbReference>
<dbReference type="Gene3D" id="3.30.1150.10">
    <property type="match status" value="1"/>
</dbReference>
<accession>A0A2W6IUW9</accession>
<dbReference type="EMBL" id="LXXM01000013">
    <property type="protein sequence ID" value="PZS98814.1"/>
    <property type="molecule type" value="Genomic_DNA"/>
</dbReference>
<keyword evidence="8" id="KW-1133">Transmembrane helix</keyword>
<keyword evidence="9" id="KW-0472">Membrane</keyword>
<name>A0A2W6IUW9_STEMA</name>
<evidence type="ECO:0000256" key="6">
    <source>
        <dbReference type="ARBA" id="ARBA00022692"/>
    </source>
</evidence>
<keyword evidence="3" id="KW-0813">Transport</keyword>
<dbReference type="SUPFAM" id="SSF74653">
    <property type="entry name" value="TolA/TonB C-terminal domain"/>
    <property type="match status" value="1"/>
</dbReference>
<evidence type="ECO:0000256" key="3">
    <source>
        <dbReference type="ARBA" id="ARBA00022448"/>
    </source>
</evidence>
<comment type="subcellular location">
    <subcellularLocation>
        <location evidence="1">Cell inner membrane</location>
        <topology evidence="1">Single-pass membrane protein</topology>
        <orientation evidence="1">Periplasmic side</orientation>
    </subcellularLocation>
</comment>
<feature type="signal peptide" evidence="10">
    <location>
        <begin position="1"/>
        <end position="23"/>
    </location>
</feature>
<keyword evidence="6" id="KW-0812">Transmembrane</keyword>
<reference evidence="12 13" key="1">
    <citation type="submission" date="2016-05" db="EMBL/GenBank/DDBJ databases">
        <authorList>
            <person name="Lavstsen T."/>
            <person name="Jespersen J.S."/>
        </authorList>
    </citation>
    <scope>NUCLEOTIDE SEQUENCE [LARGE SCALE GENOMIC DNA]</scope>
    <source>
        <strain evidence="12 13">SM-5815</strain>
    </source>
</reference>
<evidence type="ECO:0000313" key="12">
    <source>
        <dbReference type="EMBL" id="PZS98814.1"/>
    </source>
</evidence>
<sequence length="211" mass="22832">MGIWARMIPLLLAGMLPATGALAATPVMQTACSRLPPTSWLRDVGVSALSMQAREGRCVVEVTAVDGKALLRQQQMLMVLAQKVCAAPAEATVDDTQVSLQLRLPKRCAARSSQDLFAGDETAWMPPRGVSPRYPRQAMQEGLSGRSLLKAVVDAQGTVAAVVVERSSGHSVLDEAAVEELRGWRFTRTDAKSSVPELSIVRVPMRYEFVE</sequence>
<evidence type="ECO:0000256" key="7">
    <source>
        <dbReference type="ARBA" id="ARBA00022927"/>
    </source>
</evidence>
<dbReference type="Proteomes" id="UP000249614">
    <property type="component" value="Unassembled WGS sequence"/>
</dbReference>
<gene>
    <name evidence="12" type="ORF">A7X83_02390</name>
</gene>
<dbReference type="GO" id="GO:0015031">
    <property type="term" value="P:protein transport"/>
    <property type="evidence" value="ECO:0007669"/>
    <property type="project" value="UniProtKB-KW"/>
</dbReference>
<dbReference type="InterPro" id="IPR006260">
    <property type="entry name" value="TonB/TolA_C"/>
</dbReference>
<protein>
    <submittedName>
        <fullName evidence="12">Energy transducer TonB</fullName>
    </submittedName>
</protein>
<feature type="chain" id="PRO_5016029035" evidence="10">
    <location>
        <begin position="24"/>
        <end position="211"/>
    </location>
</feature>
<comment type="similarity">
    <text evidence="2">Belongs to the TonB family.</text>
</comment>
<organism evidence="12 13">
    <name type="scientific">Stenotrophomonas maltophilia</name>
    <name type="common">Pseudomonas maltophilia</name>
    <name type="synonym">Xanthomonas maltophilia</name>
    <dbReference type="NCBI Taxonomy" id="40324"/>
    <lineage>
        <taxon>Bacteria</taxon>
        <taxon>Pseudomonadati</taxon>
        <taxon>Pseudomonadota</taxon>
        <taxon>Gammaproteobacteria</taxon>
        <taxon>Lysobacterales</taxon>
        <taxon>Lysobacteraceae</taxon>
        <taxon>Stenotrophomonas</taxon>
        <taxon>Stenotrophomonas maltophilia group</taxon>
    </lineage>
</organism>
<dbReference type="Pfam" id="PF03544">
    <property type="entry name" value="TonB_C"/>
    <property type="match status" value="1"/>
</dbReference>
<evidence type="ECO:0000256" key="10">
    <source>
        <dbReference type="SAM" id="SignalP"/>
    </source>
</evidence>
<feature type="domain" description="TonB C-terminal" evidence="11">
    <location>
        <begin position="119"/>
        <end position="211"/>
    </location>
</feature>
<dbReference type="PROSITE" id="PS52015">
    <property type="entry name" value="TONB_CTD"/>
    <property type="match status" value="1"/>
</dbReference>